<evidence type="ECO:0000313" key="2">
    <source>
        <dbReference type="EMBL" id="CAA2620573.1"/>
    </source>
</evidence>
<reference evidence="2 3" key="1">
    <citation type="submission" date="2019-12" db="EMBL/GenBank/DDBJ databases">
        <authorList>
            <person name="Scholz U."/>
            <person name="Mascher M."/>
            <person name="Fiebig A."/>
        </authorList>
    </citation>
    <scope>NUCLEOTIDE SEQUENCE</scope>
</reference>
<keyword evidence="1" id="KW-1133">Transmembrane helix</keyword>
<organism evidence="2">
    <name type="scientific">Spirodela intermedia</name>
    <name type="common">Intermediate duckweed</name>
    <dbReference type="NCBI Taxonomy" id="51605"/>
    <lineage>
        <taxon>Eukaryota</taxon>
        <taxon>Viridiplantae</taxon>
        <taxon>Streptophyta</taxon>
        <taxon>Embryophyta</taxon>
        <taxon>Tracheophyta</taxon>
        <taxon>Spermatophyta</taxon>
        <taxon>Magnoliopsida</taxon>
        <taxon>Liliopsida</taxon>
        <taxon>Araceae</taxon>
        <taxon>Lemnoideae</taxon>
        <taxon>Spirodela</taxon>
    </lineage>
</organism>
<dbReference type="AlphaFoldDB" id="A0A7I8IR97"/>
<sequence length="125" mass="13769">MDCLGKGPSVHDLLWTQIKGDSGGGSGGENGGFSVDWNELLQIFLATFSFMLVFFTSVCPDDGRCSSVCKFMASQYIYLIRREEINRLSSDYIKYLMGCLGKALREDQGKEVEGLSEYPAVSSPT</sequence>
<accession>A0A7I8IR97</accession>
<keyword evidence="1" id="KW-0472">Membrane</keyword>
<protein>
    <submittedName>
        <fullName evidence="2">Uncharacterized protein</fullName>
    </submittedName>
</protein>
<proteinExistence type="predicted"/>
<evidence type="ECO:0000313" key="3">
    <source>
        <dbReference type="Proteomes" id="UP001189122"/>
    </source>
</evidence>
<gene>
    <name evidence="2" type="ORF">SI7747_05006742</name>
</gene>
<dbReference type="EMBL" id="CACRZD030000005">
    <property type="protein sequence ID" value="CAA6660323.1"/>
    <property type="molecule type" value="Genomic_DNA"/>
</dbReference>
<feature type="transmembrane region" description="Helical" evidence="1">
    <location>
        <begin position="40"/>
        <end position="60"/>
    </location>
</feature>
<evidence type="ECO:0000256" key="1">
    <source>
        <dbReference type="SAM" id="Phobius"/>
    </source>
</evidence>
<dbReference type="Proteomes" id="UP001189122">
    <property type="component" value="Unassembled WGS sequence"/>
</dbReference>
<dbReference type="EMBL" id="LR743592">
    <property type="protein sequence ID" value="CAA2620573.1"/>
    <property type="molecule type" value="Genomic_DNA"/>
</dbReference>
<name>A0A7I8IR97_SPIIN</name>
<keyword evidence="1" id="KW-0812">Transmembrane</keyword>
<keyword evidence="3" id="KW-1185">Reference proteome</keyword>